<dbReference type="EMBL" id="RXGB01005283">
    <property type="protein sequence ID" value="TMW88170.1"/>
    <property type="molecule type" value="Genomic_DNA"/>
</dbReference>
<feature type="non-terminal residue" evidence="2">
    <location>
        <position position="1"/>
    </location>
</feature>
<sequence>RAVMDSVISYFANSSASLFITLDGRHDGPFLARRSVEDLRSITLKLLEYGYWDYFSDHHEEPAGRTVMDTTVRHALCNPTLGQTSPSSFSSFTTMPPKDRHRHHRPSQAP</sequence>
<name>A0A6N2B2H0_SOLCI</name>
<protein>
    <submittedName>
        <fullName evidence="2">Uncharacterized protein</fullName>
    </submittedName>
</protein>
<feature type="region of interest" description="Disordered" evidence="1">
    <location>
        <begin position="79"/>
        <end position="110"/>
    </location>
</feature>
<feature type="compositionally biased region" description="Basic residues" evidence="1">
    <location>
        <begin position="99"/>
        <end position="110"/>
    </location>
</feature>
<evidence type="ECO:0000313" key="2">
    <source>
        <dbReference type="EMBL" id="TMW88170.1"/>
    </source>
</evidence>
<comment type="caution">
    <text evidence="2">The sequence shown here is derived from an EMBL/GenBank/DDBJ whole genome shotgun (WGS) entry which is preliminary data.</text>
</comment>
<proteinExistence type="predicted"/>
<reference evidence="2" key="1">
    <citation type="submission" date="2019-05" db="EMBL/GenBank/DDBJ databases">
        <title>The de novo reference genome and transcriptome assemblies of the wild tomato species Solanum chilense.</title>
        <authorList>
            <person name="Stam R."/>
            <person name="Nosenko T."/>
            <person name="Hoerger A.C."/>
            <person name="Stephan W."/>
            <person name="Seidel M.A."/>
            <person name="Kuhn J.M.M."/>
            <person name="Haberer G."/>
            <person name="Tellier A."/>
        </authorList>
    </citation>
    <scope>NUCLEOTIDE SEQUENCE</scope>
    <source>
        <tissue evidence="2">Mature leaves</tissue>
    </source>
</reference>
<feature type="compositionally biased region" description="Low complexity" evidence="1">
    <location>
        <begin position="84"/>
        <end position="96"/>
    </location>
</feature>
<gene>
    <name evidence="2" type="ORF">EJD97_018953</name>
</gene>
<evidence type="ECO:0000256" key="1">
    <source>
        <dbReference type="SAM" id="MobiDB-lite"/>
    </source>
</evidence>
<dbReference type="AlphaFoldDB" id="A0A6N2B2H0"/>
<accession>A0A6N2B2H0</accession>
<organism evidence="2">
    <name type="scientific">Solanum chilense</name>
    <name type="common">Tomato</name>
    <name type="synonym">Lycopersicon chilense</name>
    <dbReference type="NCBI Taxonomy" id="4083"/>
    <lineage>
        <taxon>Eukaryota</taxon>
        <taxon>Viridiplantae</taxon>
        <taxon>Streptophyta</taxon>
        <taxon>Embryophyta</taxon>
        <taxon>Tracheophyta</taxon>
        <taxon>Spermatophyta</taxon>
        <taxon>Magnoliopsida</taxon>
        <taxon>eudicotyledons</taxon>
        <taxon>Gunneridae</taxon>
        <taxon>Pentapetalae</taxon>
        <taxon>asterids</taxon>
        <taxon>lamiids</taxon>
        <taxon>Solanales</taxon>
        <taxon>Solanaceae</taxon>
        <taxon>Solanoideae</taxon>
        <taxon>Solaneae</taxon>
        <taxon>Solanum</taxon>
        <taxon>Solanum subgen. Lycopersicon</taxon>
    </lineage>
</organism>